<dbReference type="InterPro" id="IPR018093">
    <property type="entry name" value="BCCT_CS"/>
</dbReference>
<feature type="transmembrane region" description="Helical" evidence="8">
    <location>
        <begin position="61"/>
        <end position="79"/>
    </location>
</feature>
<evidence type="ECO:0000256" key="6">
    <source>
        <dbReference type="ARBA" id="ARBA00022989"/>
    </source>
</evidence>
<evidence type="ECO:0000256" key="5">
    <source>
        <dbReference type="ARBA" id="ARBA00022692"/>
    </source>
</evidence>
<comment type="subcellular location">
    <subcellularLocation>
        <location evidence="1">Cell membrane</location>
        <topology evidence="1">Multi-pass membrane protein</topology>
    </subcellularLocation>
</comment>
<feature type="transmembrane region" description="Helical" evidence="8">
    <location>
        <begin position="21"/>
        <end position="41"/>
    </location>
</feature>
<feature type="transmembrane region" description="Helical" evidence="8">
    <location>
        <begin position="453"/>
        <end position="470"/>
    </location>
</feature>
<feature type="transmembrane region" description="Helical" evidence="8">
    <location>
        <begin position="403"/>
        <end position="432"/>
    </location>
</feature>
<evidence type="ECO:0000313" key="10">
    <source>
        <dbReference type="Proteomes" id="UP001568894"/>
    </source>
</evidence>
<name>A0ABV4KGY8_9FLAO</name>
<dbReference type="Proteomes" id="UP001568894">
    <property type="component" value="Unassembled WGS sequence"/>
</dbReference>
<keyword evidence="3" id="KW-0813">Transport</keyword>
<gene>
    <name evidence="9" type="ORF">QO192_10785</name>
</gene>
<feature type="transmembrane region" description="Helical" evidence="8">
    <location>
        <begin position="271"/>
        <end position="291"/>
    </location>
</feature>
<dbReference type="PROSITE" id="PS01303">
    <property type="entry name" value="BCCT"/>
    <property type="match status" value="1"/>
</dbReference>
<keyword evidence="10" id="KW-1185">Reference proteome</keyword>
<protein>
    <submittedName>
        <fullName evidence="9">BCCT family transporter</fullName>
    </submittedName>
</protein>
<dbReference type="NCBIfam" id="TIGR00842">
    <property type="entry name" value="bcct"/>
    <property type="match status" value="1"/>
</dbReference>
<comment type="caution">
    <text evidence="9">The sequence shown here is derived from an EMBL/GenBank/DDBJ whole genome shotgun (WGS) entry which is preliminary data.</text>
</comment>
<dbReference type="PANTHER" id="PTHR30047:SF7">
    <property type="entry name" value="HIGH-AFFINITY CHOLINE TRANSPORT PROTEIN"/>
    <property type="match status" value="1"/>
</dbReference>
<feature type="transmembrane region" description="Helical" evidence="8">
    <location>
        <begin position="358"/>
        <end position="383"/>
    </location>
</feature>
<evidence type="ECO:0000256" key="4">
    <source>
        <dbReference type="ARBA" id="ARBA00022475"/>
    </source>
</evidence>
<feature type="transmembrane region" description="Helical" evidence="8">
    <location>
        <begin position="99"/>
        <end position="119"/>
    </location>
</feature>
<keyword evidence="4" id="KW-1003">Cell membrane</keyword>
<dbReference type="RefSeq" id="WP_371570379.1">
    <property type="nucleotide sequence ID" value="NZ_JASMRN010000008.1"/>
</dbReference>
<dbReference type="EMBL" id="JASMRN010000008">
    <property type="protein sequence ID" value="MEZ7515764.1"/>
    <property type="molecule type" value="Genomic_DNA"/>
</dbReference>
<proteinExistence type="inferred from homology"/>
<reference evidence="9 10" key="1">
    <citation type="submission" date="2023-05" db="EMBL/GenBank/DDBJ databases">
        <title>Adaptations of aquatic viruses from atmosphere-close ecosystems of the Central Arctic Ocean.</title>
        <authorList>
            <person name="Rahlff J."/>
            <person name="Holmfeldt K."/>
        </authorList>
    </citation>
    <scope>NUCLEOTIDE SEQUENCE [LARGE SCALE GENOMIC DNA]</scope>
    <source>
        <strain evidence="9 10">Arc14</strain>
    </source>
</reference>
<feature type="transmembrane region" description="Helical" evidence="8">
    <location>
        <begin position="328"/>
        <end position="346"/>
    </location>
</feature>
<evidence type="ECO:0000256" key="2">
    <source>
        <dbReference type="ARBA" id="ARBA00005658"/>
    </source>
</evidence>
<dbReference type="PANTHER" id="PTHR30047">
    <property type="entry name" value="HIGH-AFFINITY CHOLINE TRANSPORT PROTEIN-RELATED"/>
    <property type="match status" value="1"/>
</dbReference>
<evidence type="ECO:0000313" key="9">
    <source>
        <dbReference type="EMBL" id="MEZ7515764.1"/>
    </source>
</evidence>
<feature type="transmembrane region" description="Helical" evidence="8">
    <location>
        <begin position="239"/>
        <end position="259"/>
    </location>
</feature>
<feature type="transmembrane region" description="Helical" evidence="8">
    <location>
        <begin position="148"/>
        <end position="171"/>
    </location>
</feature>
<comment type="similarity">
    <text evidence="2">Belongs to the BCCT transporter (TC 2.A.15) family.</text>
</comment>
<organism evidence="9 10">
    <name type="scientific">Flavobacterium frigidarium</name>
    <dbReference type="NCBI Taxonomy" id="99286"/>
    <lineage>
        <taxon>Bacteria</taxon>
        <taxon>Pseudomonadati</taxon>
        <taxon>Bacteroidota</taxon>
        <taxon>Flavobacteriia</taxon>
        <taxon>Flavobacteriales</taxon>
        <taxon>Flavobacteriaceae</taxon>
        <taxon>Flavobacterium</taxon>
    </lineage>
</organism>
<feature type="transmembrane region" description="Helical" evidence="8">
    <location>
        <begin position="482"/>
        <end position="504"/>
    </location>
</feature>
<evidence type="ECO:0000256" key="7">
    <source>
        <dbReference type="ARBA" id="ARBA00023136"/>
    </source>
</evidence>
<sequence length="676" mass="76010">MNKLLSFLEQKYNFKTDFTKSVALPSLTIIIIISLFCGFFSVEAEAFFNVVKGVIFRNLGWLYVLIVTVFVIFLIGLAVSKLGKIKLGADDTKPEYSFFSWVAMLFAAGMGIGLMYFGVAETMAHFANPAISNLDVSLRAKEAQLYTFFHWGFHAWSIYGVVGLSMAYFAYRHNLPIAIRSGFYPMLKDKIHGRFGDIVDVFALCSTFFGIATTLGFGVLQLSAGLESLGVIPNTSFEYQVGIVVVVMLIAIISATSGLGKGVKKLSEINIIMAGALMLFVLIAGPTIYILSTLTEGIGHYVSNFMSLTFNTYAFEKDSQEWFSNWTILYWAWWISWAPYVGLFIAKISKGRTIREFILAVLFIPALFNFVWMTIFGSSAIWIDEYVANGALSEFANNPDTLLFNFFTYFPLTSLLNILSIAIICVFFITSADSGIFIMNGISSKGATNSPKWQNAFWGVLLTVVSLSLLRSGGLASLQTMTLVTALPFGIIMLLLCVNLWKALSADNEYSMTKYSHGSLNWNDYHWKVRLQKILTYSQKKDIRKFLNETVRISFEELVSELEKNQIEASIVYHTTPNNSIELVIKHEQLRDFVFGVMAQPQTVSETLVNELNMPTIDSETMFLPITYFGDHRMGYDIQYLSKDEIISDVLREYERFLNLGSDGTHDLFVKPTVSE</sequence>
<evidence type="ECO:0000256" key="1">
    <source>
        <dbReference type="ARBA" id="ARBA00004651"/>
    </source>
</evidence>
<feature type="transmembrane region" description="Helical" evidence="8">
    <location>
        <begin position="198"/>
        <end position="219"/>
    </location>
</feature>
<keyword evidence="5 8" id="KW-0812">Transmembrane</keyword>
<evidence type="ECO:0000256" key="8">
    <source>
        <dbReference type="SAM" id="Phobius"/>
    </source>
</evidence>
<evidence type="ECO:0000256" key="3">
    <source>
        <dbReference type="ARBA" id="ARBA00022448"/>
    </source>
</evidence>
<dbReference type="InterPro" id="IPR000060">
    <property type="entry name" value="BCCT_transptr"/>
</dbReference>
<keyword evidence="7 8" id="KW-0472">Membrane</keyword>
<accession>A0ABV4KGY8</accession>
<keyword evidence="6 8" id="KW-1133">Transmembrane helix</keyword>
<dbReference type="Pfam" id="PF02028">
    <property type="entry name" value="BCCT"/>
    <property type="match status" value="1"/>
</dbReference>